<dbReference type="Proteomes" id="UP001152888">
    <property type="component" value="Unassembled WGS sequence"/>
</dbReference>
<dbReference type="OrthoDB" id="6717257at2759"/>
<gene>
    <name evidence="1" type="ORF">ACAOBT_LOCUS28039</name>
</gene>
<proteinExistence type="predicted"/>
<keyword evidence="2" id="KW-1185">Reference proteome</keyword>
<comment type="caution">
    <text evidence="1">The sequence shown here is derived from an EMBL/GenBank/DDBJ whole genome shotgun (WGS) entry which is preliminary data.</text>
</comment>
<name>A0A9P0M146_ACAOB</name>
<dbReference type="InterPro" id="IPR036445">
    <property type="entry name" value="GPCR_2_extracell_dom_sf"/>
</dbReference>
<dbReference type="Gene3D" id="4.10.1240.10">
    <property type="entry name" value="GPCR, family 2, extracellular hormone receptor domain"/>
    <property type="match status" value="1"/>
</dbReference>
<dbReference type="GO" id="GO:0016020">
    <property type="term" value="C:membrane"/>
    <property type="evidence" value="ECO:0007669"/>
    <property type="project" value="InterPro"/>
</dbReference>
<sequence length="59" mass="6759">MVEEEGLEFDILESRRVNCTLMALGQHDRYKNVLTCPAYFDGWSCWPETPAGSSQVIYT</sequence>
<dbReference type="GO" id="GO:0004930">
    <property type="term" value="F:G protein-coupled receptor activity"/>
    <property type="evidence" value="ECO:0007669"/>
    <property type="project" value="InterPro"/>
</dbReference>
<reference evidence="1" key="1">
    <citation type="submission" date="2022-03" db="EMBL/GenBank/DDBJ databases">
        <authorList>
            <person name="Sayadi A."/>
        </authorList>
    </citation>
    <scope>NUCLEOTIDE SEQUENCE</scope>
</reference>
<evidence type="ECO:0008006" key="3">
    <source>
        <dbReference type="Google" id="ProtNLM"/>
    </source>
</evidence>
<dbReference type="SUPFAM" id="SSF111418">
    <property type="entry name" value="Hormone receptor domain"/>
    <property type="match status" value="1"/>
</dbReference>
<accession>A0A9P0M146</accession>
<organism evidence="1 2">
    <name type="scientific">Acanthoscelides obtectus</name>
    <name type="common">Bean weevil</name>
    <name type="synonym">Bruchus obtectus</name>
    <dbReference type="NCBI Taxonomy" id="200917"/>
    <lineage>
        <taxon>Eukaryota</taxon>
        <taxon>Metazoa</taxon>
        <taxon>Ecdysozoa</taxon>
        <taxon>Arthropoda</taxon>
        <taxon>Hexapoda</taxon>
        <taxon>Insecta</taxon>
        <taxon>Pterygota</taxon>
        <taxon>Neoptera</taxon>
        <taxon>Endopterygota</taxon>
        <taxon>Coleoptera</taxon>
        <taxon>Polyphaga</taxon>
        <taxon>Cucujiformia</taxon>
        <taxon>Chrysomeloidea</taxon>
        <taxon>Chrysomelidae</taxon>
        <taxon>Bruchinae</taxon>
        <taxon>Bruchini</taxon>
        <taxon>Acanthoscelides</taxon>
    </lineage>
</organism>
<evidence type="ECO:0000313" key="2">
    <source>
        <dbReference type="Proteomes" id="UP001152888"/>
    </source>
</evidence>
<dbReference type="AlphaFoldDB" id="A0A9P0M146"/>
<protein>
    <recommendedName>
        <fullName evidence="3">G-protein coupled receptors family 2 profile 1 domain-containing protein</fullName>
    </recommendedName>
</protein>
<dbReference type="EMBL" id="CAKOFQ010007593">
    <property type="protein sequence ID" value="CAH2004510.1"/>
    <property type="molecule type" value="Genomic_DNA"/>
</dbReference>
<evidence type="ECO:0000313" key="1">
    <source>
        <dbReference type="EMBL" id="CAH2004510.1"/>
    </source>
</evidence>